<reference evidence="3 4" key="1">
    <citation type="submission" date="2017-06" db="EMBL/GenBank/DDBJ databases">
        <authorList>
            <person name="Kim H.J."/>
            <person name="Triplett B.A."/>
        </authorList>
    </citation>
    <scope>NUCLEOTIDE SEQUENCE [LARGE SCALE GENOMIC DNA]</scope>
    <source>
        <strain evidence="3 4">B29T1</strain>
    </source>
</reference>
<evidence type="ECO:0008006" key="5">
    <source>
        <dbReference type="Google" id="ProtNLM"/>
    </source>
</evidence>
<feature type="compositionally biased region" description="Low complexity" evidence="1">
    <location>
        <begin position="130"/>
        <end position="145"/>
    </location>
</feature>
<dbReference type="AlphaFoldDB" id="A0A212R7K1"/>
<sequence length="159" mass="16857">MEATTEINLTILWDIVIPLAVAVLTALAGWLSVRATSYFKLKSDDVVRKYLDEILTRGVSFAASQMEEAAKNYPKAAVKNVMIASAANFALKQAPDAIARFGLTPAQVEAMVSARLAKLTSLAAVGANDNAANDNASDQSMAADNTLSKADIWAPPSDK</sequence>
<keyword evidence="2" id="KW-0812">Transmembrane</keyword>
<evidence type="ECO:0000313" key="3">
    <source>
        <dbReference type="EMBL" id="SNB68119.1"/>
    </source>
</evidence>
<dbReference type="OrthoDB" id="8457111at2"/>
<proteinExistence type="predicted"/>
<evidence type="ECO:0000256" key="1">
    <source>
        <dbReference type="SAM" id="MobiDB-lite"/>
    </source>
</evidence>
<accession>A0A212R7K1</accession>
<evidence type="ECO:0000313" key="4">
    <source>
        <dbReference type="Proteomes" id="UP000197065"/>
    </source>
</evidence>
<keyword evidence="4" id="KW-1185">Reference proteome</keyword>
<evidence type="ECO:0000256" key="2">
    <source>
        <dbReference type="SAM" id="Phobius"/>
    </source>
</evidence>
<keyword evidence="2" id="KW-1133">Transmembrane helix</keyword>
<name>A0A212R7K1_9PROT</name>
<organism evidence="3 4">
    <name type="scientific">Arboricoccus pini</name>
    <dbReference type="NCBI Taxonomy" id="1963835"/>
    <lineage>
        <taxon>Bacteria</taxon>
        <taxon>Pseudomonadati</taxon>
        <taxon>Pseudomonadota</taxon>
        <taxon>Alphaproteobacteria</taxon>
        <taxon>Geminicoccales</taxon>
        <taxon>Geminicoccaceae</taxon>
        <taxon>Arboricoccus</taxon>
    </lineage>
</organism>
<dbReference type="EMBL" id="FYEH01000006">
    <property type="protein sequence ID" value="SNB68119.1"/>
    <property type="molecule type" value="Genomic_DNA"/>
</dbReference>
<dbReference type="Proteomes" id="UP000197065">
    <property type="component" value="Unassembled WGS sequence"/>
</dbReference>
<feature type="region of interest" description="Disordered" evidence="1">
    <location>
        <begin position="130"/>
        <end position="159"/>
    </location>
</feature>
<protein>
    <recommendedName>
        <fullName evidence="5">Bacteriophage holin of superfamily 6 (Holin_LLH)</fullName>
    </recommendedName>
</protein>
<keyword evidence="2" id="KW-0472">Membrane</keyword>
<feature type="transmembrane region" description="Helical" evidence="2">
    <location>
        <begin position="12"/>
        <end position="33"/>
    </location>
</feature>
<gene>
    <name evidence="3" type="ORF">SAMN07250955_106133</name>
</gene>
<dbReference type="RefSeq" id="WP_088561434.1">
    <property type="nucleotide sequence ID" value="NZ_FYEH01000006.1"/>
</dbReference>